<dbReference type="GeneID" id="43656173"/>
<dbReference type="RefSeq" id="XP_031932382.1">
    <property type="nucleotide sequence ID" value="XM_032071727.1"/>
</dbReference>
<dbReference type="Proteomes" id="UP000326268">
    <property type="component" value="Unassembled WGS sequence"/>
</dbReference>
<evidence type="ECO:0000313" key="2">
    <source>
        <dbReference type="EMBL" id="KAE8369301.1"/>
    </source>
</evidence>
<organism evidence="2 3">
    <name type="scientific">Aspergillus caelatus</name>
    <dbReference type="NCBI Taxonomy" id="61420"/>
    <lineage>
        <taxon>Eukaryota</taxon>
        <taxon>Fungi</taxon>
        <taxon>Dikarya</taxon>
        <taxon>Ascomycota</taxon>
        <taxon>Pezizomycotina</taxon>
        <taxon>Eurotiomycetes</taxon>
        <taxon>Eurotiomycetidae</taxon>
        <taxon>Eurotiales</taxon>
        <taxon>Aspergillaceae</taxon>
        <taxon>Aspergillus</taxon>
        <taxon>Aspergillus subgen. Circumdati</taxon>
    </lineage>
</organism>
<dbReference type="OrthoDB" id="10349218at2759"/>
<protein>
    <submittedName>
        <fullName evidence="2">Uncharacterized protein</fullName>
    </submittedName>
</protein>
<accession>A0A5N7AHD9</accession>
<reference evidence="2 3" key="1">
    <citation type="submission" date="2019-04" db="EMBL/GenBank/DDBJ databases">
        <title>Friends and foes A comparative genomics studyof 23 Aspergillus species from section Flavi.</title>
        <authorList>
            <consortium name="DOE Joint Genome Institute"/>
            <person name="Kjaerbolling I."/>
            <person name="Vesth T."/>
            <person name="Frisvad J.C."/>
            <person name="Nybo J.L."/>
            <person name="Theobald S."/>
            <person name="Kildgaard S."/>
            <person name="Isbrandt T."/>
            <person name="Kuo A."/>
            <person name="Sato A."/>
            <person name="Lyhne E.K."/>
            <person name="Kogle M.E."/>
            <person name="Wiebenga A."/>
            <person name="Kun R.S."/>
            <person name="Lubbers R.J."/>
            <person name="Makela M.R."/>
            <person name="Barry K."/>
            <person name="Chovatia M."/>
            <person name="Clum A."/>
            <person name="Daum C."/>
            <person name="Haridas S."/>
            <person name="He G."/>
            <person name="LaButti K."/>
            <person name="Lipzen A."/>
            <person name="Mondo S."/>
            <person name="Riley R."/>
            <person name="Salamov A."/>
            <person name="Simmons B.A."/>
            <person name="Magnuson J.K."/>
            <person name="Henrissat B."/>
            <person name="Mortensen U.H."/>
            <person name="Larsen T.O."/>
            <person name="Devries R.P."/>
            <person name="Grigoriev I.V."/>
            <person name="Machida M."/>
            <person name="Baker S.E."/>
            <person name="Andersen M.R."/>
        </authorList>
    </citation>
    <scope>NUCLEOTIDE SEQUENCE [LARGE SCALE GENOMIC DNA]</scope>
    <source>
        <strain evidence="2 3">CBS 763.97</strain>
    </source>
</reference>
<sequence length="73" mass="8404">MSINRMNIEYVLNSVEPDTSSYDRGHTPFDSSIYESYQSTDDAQNYHGAATFHHPLPELPSTPQRHTYGKPRF</sequence>
<dbReference type="EMBL" id="ML737575">
    <property type="protein sequence ID" value="KAE8369301.1"/>
    <property type="molecule type" value="Genomic_DNA"/>
</dbReference>
<proteinExistence type="predicted"/>
<name>A0A5N7AHD9_9EURO</name>
<evidence type="ECO:0000313" key="3">
    <source>
        <dbReference type="Proteomes" id="UP000326268"/>
    </source>
</evidence>
<gene>
    <name evidence="2" type="ORF">BDV27DRAFT_153179</name>
</gene>
<dbReference type="AlphaFoldDB" id="A0A5N7AHD9"/>
<keyword evidence="3" id="KW-1185">Reference proteome</keyword>
<evidence type="ECO:0000256" key="1">
    <source>
        <dbReference type="SAM" id="MobiDB-lite"/>
    </source>
</evidence>
<feature type="region of interest" description="Disordered" evidence="1">
    <location>
        <begin position="51"/>
        <end position="73"/>
    </location>
</feature>